<dbReference type="InterPro" id="IPR011990">
    <property type="entry name" value="TPR-like_helical_dom_sf"/>
</dbReference>
<keyword evidence="5" id="KW-1185">Reference proteome</keyword>
<evidence type="ECO:0000256" key="2">
    <source>
        <dbReference type="SAM" id="SignalP"/>
    </source>
</evidence>
<dbReference type="InterPro" id="IPR038765">
    <property type="entry name" value="Papain-like_cys_pep_sf"/>
</dbReference>
<organism evidence="4 5">
    <name type="scientific">Dysgonomonas hofstadii</name>
    <dbReference type="NCBI Taxonomy" id="637886"/>
    <lineage>
        <taxon>Bacteria</taxon>
        <taxon>Pseudomonadati</taxon>
        <taxon>Bacteroidota</taxon>
        <taxon>Bacteroidia</taxon>
        <taxon>Bacteroidales</taxon>
        <taxon>Dysgonomonadaceae</taxon>
        <taxon>Dysgonomonas</taxon>
    </lineage>
</organism>
<gene>
    <name evidence="4" type="ORF">GGR21_001055</name>
</gene>
<dbReference type="PROSITE" id="PS50005">
    <property type="entry name" value="TPR"/>
    <property type="match status" value="1"/>
</dbReference>
<dbReference type="Gene3D" id="1.25.40.10">
    <property type="entry name" value="Tetratricopeptide repeat domain"/>
    <property type="match status" value="1"/>
</dbReference>
<dbReference type="Pfam" id="PF01841">
    <property type="entry name" value="Transglut_core"/>
    <property type="match status" value="1"/>
</dbReference>
<dbReference type="AlphaFoldDB" id="A0A840CIL3"/>
<comment type="caution">
    <text evidence="4">The sequence shown here is derived from an EMBL/GenBank/DDBJ whole genome shotgun (WGS) entry which is preliminary data.</text>
</comment>
<dbReference type="EMBL" id="JACIEP010000003">
    <property type="protein sequence ID" value="MBB4035166.1"/>
    <property type="molecule type" value="Genomic_DNA"/>
</dbReference>
<evidence type="ECO:0000313" key="4">
    <source>
        <dbReference type="EMBL" id="MBB4035166.1"/>
    </source>
</evidence>
<accession>A0A840CIL3</accession>
<proteinExistence type="predicted"/>
<evidence type="ECO:0000256" key="1">
    <source>
        <dbReference type="PROSITE-ProRule" id="PRU00339"/>
    </source>
</evidence>
<keyword evidence="2" id="KW-0732">Signal</keyword>
<feature type="domain" description="Transglutaminase-like" evidence="3">
    <location>
        <begin position="186"/>
        <end position="289"/>
    </location>
</feature>
<dbReference type="Proteomes" id="UP000555103">
    <property type="component" value="Unassembled WGS sequence"/>
</dbReference>
<feature type="signal peptide" evidence="2">
    <location>
        <begin position="1"/>
        <end position="20"/>
    </location>
</feature>
<name>A0A840CIL3_9BACT</name>
<dbReference type="NCBIfam" id="NF047558">
    <property type="entry name" value="TPR_END_plus"/>
    <property type="match status" value="1"/>
</dbReference>
<feature type="repeat" description="TPR" evidence="1">
    <location>
        <begin position="81"/>
        <end position="114"/>
    </location>
</feature>
<sequence length="398" mass="46384">MKKISLFIVIALFSAHSVNAQNENSNQKEDFESFMGTVFQQVGKCFEEKDYLCAKNNLLEVENKYLMLGKDKQRDFSGSLQHVYYNLACAYSMQGNTEEALLSYEKAIKNGYSNYNHSKNDSDLDNIRAFPRFKELQNSIREKGDYTYILQKSGPYSKEPPVFTYQPPGASELQILKKYFNLDSIAGVGNETSRILNLMTWAHNLIRHDGNFMPPIDKRTAISLYEYAKEHDKGINCRALAIFLNECYLAMGFKSRFITCLPKDENDSDCHVINMVYSETLNKWVWVDPTFNTWVKDENGNMLGIGEVRKRLIENSPVFISDDANWNNKIKYTKEMYIDSYMSKNLYWFSCTASSSVDSDMIREYNCKIALVPHNYYQKNRDSLTYYSHDEDYFWENN</sequence>
<dbReference type="SUPFAM" id="SSF48452">
    <property type="entry name" value="TPR-like"/>
    <property type="match status" value="1"/>
</dbReference>
<dbReference type="SUPFAM" id="SSF54001">
    <property type="entry name" value="Cysteine proteinases"/>
    <property type="match status" value="1"/>
</dbReference>
<reference evidence="4 5" key="1">
    <citation type="submission" date="2020-08" db="EMBL/GenBank/DDBJ databases">
        <title>Genomic Encyclopedia of Type Strains, Phase IV (KMG-IV): sequencing the most valuable type-strain genomes for metagenomic binning, comparative biology and taxonomic classification.</title>
        <authorList>
            <person name="Goeker M."/>
        </authorList>
    </citation>
    <scope>NUCLEOTIDE SEQUENCE [LARGE SCALE GENOMIC DNA]</scope>
    <source>
        <strain evidence="4 5">DSM 104969</strain>
    </source>
</reference>
<dbReference type="InterPro" id="IPR019734">
    <property type="entry name" value="TPR_rpt"/>
</dbReference>
<evidence type="ECO:0000259" key="3">
    <source>
        <dbReference type="Pfam" id="PF01841"/>
    </source>
</evidence>
<dbReference type="RefSeq" id="WP_183306110.1">
    <property type="nucleotide sequence ID" value="NZ_JACIEP010000003.1"/>
</dbReference>
<feature type="chain" id="PRO_5032747453" evidence="2">
    <location>
        <begin position="21"/>
        <end position="398"/>
    </location>
</feature>
<dbReference type="InterPro" id="IPR002931">
    <property type="entry name" value="Transglutaminase-like"/>
</dbReference>
<keyword evidence="1" id="KW-0802">TPR repeat</keyword>
<protein>
    <submittedName>
        <fullName evidence="4">Tetratricopeptide (TPR) repeat protein</fullName>
    </submittedName>
</protein>
<evidence type="ECO:0000313" key="5">
    <source>
        <dbReference type="Proteomes" id="UP000555103"/>
    </source>
</evidence>